<gene>
    <name evidence="2" type="ORF">NC653_035019</name>
</gene>
<dbReference type="Proteomes" id="UP001164929">
    <property type="component" value="Chromosome 15"/>
</dbReference>
<keyword evidence="3" id="KW-1185">Reference proteome</keyword>
<protein>
    <submittedName>
        <fullName evidence="2">Uncharacterized protein</fullName>
    </submittedName>
</protein>
<feature type="transmembrane region" description="Helical" evidence="1">
    <location>
        <begin position="70"/>
        <end position="88"/>
    </location>
</feature>
<evidence type="ECO:0000313" key="2">
    <source>
        <dbReference type="EMBL" id="KAJ6970608.1"/>
    </source>
</evidence>
<keyword evidence="1" id="KW-0472">Membrane</keyword>
<evidence type="ECO:0000256" key="1">
    <source>
        <dbReference type="SAM" id="Phobius"/>
    </source>
</evidence>
<evidence type="ECO:0000313" key="3">
    <source>
        <dbReference type="Proteomes" id="UP001164929"/>
    </source>
</evidence>
<organism evidence="2 3">
    <name type="scientific">Populus alba x Populus x berolinensis</name>
    <dbReference type="NCBI Taxonomy" id="444605"/>
    <lineage>
        <taxon>Eukaryota</taxon>
        <taxon>Viridiplantae</taxon>
        <taxon>Streptophyta</taxon>
        <taxon>Embryophyta</taxon>
        <taxon>Tracheophyta</taxon>
        <taxon>Spermatophyta</taxon>
        <taxon>Magnoliopsida</taxon>
        <taxon>eudicotyledons</taxon>
        <taxon>Gunneridae</taxon>
        <taxon>Pentapetalae</taxon>
        <taxon>rosids</taxon>
        <taxon>fabids</taxon>
        <taxon>Malpighiales</taxon>
        <taxon>Salicaceae</taxon>
        <taxon>Saliceae</taxon>
        <taxon>Populus</taxon>
    </lineage>
</organism>
<accession>A0AAD6LNX2</accession>
<keyword evidence="1" id="KW-0812">Transmembrane</keyword>
<comment type="caution">
    <text evidence="2">The sequence shown here is derived from an EMBL/GenBank/DDBJ whole genome shotgun (WGS) entry which is preliminary data.</text>
</comment>
<reference evidence="2" key="1">
    <citation type="journal article" date="2023" name="Mol. Ecol. Resour.">
        <title>Chromosome-level genome assembly of a triploid poplar Populus alba 'Berolinensis'.</title>
        <authorList>
            <person name="Chen S."/>
            <person name="Yu Y."/>
            <person name="Wang X."/>
            <person name="Wang S."/>
            <person name="Zhang T."/>
            <person name="Zhou Y."/>
            <person name="He R."/>
            <person name="Meng N."/>
            <person name="Wang Y."/>
            <person name="Liu W."/>
            <person name="Liu Z."/>
            <person name="Liu J."/>
            <person name="Guo Q."/>
            <person name="Huang H."/>
            <person name="Sederoff R.R."/>
            <person name="Wang G."/>
            <person name="Qu G."/>
            <person name="Chen S."/>
        </authorList>
    </citation>
    <scope>NUCLEOTIDE SEQUENCE</scope>
    <source>
        <strain evidence="2">SC-2020</strain>
    </source>
</reference>
<name>A0AAD6LNX2_9ROSI</name>
<sequence>MKEMVCLVSMGKQWILIELTRKWTIFIHFDYHLYLLECNRLSTLVDLEENWRNSEKILNEGSLLCRGSSFLLYMVIFLIGAAMGPVFVHHKSALKNQCMNACAWLLLMSCELRDFRSRKSRITGTWKAKTPVRFKDVLVKELYNRWAFPTSTEIQEFHPNPGLSPRSPSRFCSWQPRMTPKRVLLVKIWYFDCTVHEAQLGFGTEMVIARHQVE</sequence>
<dbReference type="EMBL" id="JAQIZT010000015">
    <property type="protein sequence ID" value="KAJ6970608.1"/>
    <property type="molecule type" value="Genomic_DNA"/>
</dbReference>
<proteinExistence type="predicted"/>
<keyword evidence="1" id="KW-1133">Transmembrane helix</keyword>
<dbReference type="AlphaFoldDB" id="A0AAD6LNX2"/>